<protein>
    <recommendedName>
        <fullName evidence="4">Homeobox domain-containing protein</fullName>
    </recommendedName>
</protein>
<keyword evidence="1 2" id="KW-0238">DNA-binding</keyword>
<sequence>MKSPKSPSRLSHPAPPPQIHATDEQLGILRAAFRESKTASAVQVTVLSDETGLPFRWIQLWYQRERRRLTKASRTVIENPASTFVEVYPSPLSPINDQEPTSSSSLNKDMTDDNEGRYVSRALVISQQKSNVVQYGDMSLPSFSQLLASTTNISDQLTRNGPEQSIEDNTYSTPATPLNGDSEEESDGSAIRHSGCLGEDNEGIPAHASMPPIAPGLWTLGAAAILPNLRRFDFDNNGNLQEQHLAYQPSEGTNQPTISSNSIPGNEALDDAATANNSPATPRALLEMGGNLGSSRDAGDLEFFKWFENILQPSLDGLFDGYMV</sequence>
<keyword evidence="1 2" id="KW-0371">Homeobox</keyword>
<keyword evidence="6" id="KW-1185">Reference proteome</keyword>
<dbReference type="InterPro" id="IPR001356">
    <property type="entry name" value="HD"/>
</dbReference>
<dbReference type="Pfam" id="PF00046">
    <property type="entry name" value="Homeodomain"/>
    <property type="match status" value="1"/>
</dbReference>
<dbReference type="CDD" id="cd00086">
    <property type="entry name" value="homeodomain"/>
    <property type="match status" value="1"/>
</dbReference>
<evidence type="ECO:0000256" key="3">
    <source>
        <dbReference type="SAM" id="MobiDB-lite"/>
    </source>
</evidence>
<feature type="region of interest" description="Disordered" evidence="3">
    <location>
        <begin position="155"/>
        <end position="193"/>
    </location>
</feature>
<organism evidence="5 6">
    <name type="scientific">Agrocybe chaxingu</name>
    <dbReference type="NCBI Taxonomy" id="84603"/>
    <lineage>
        <taxon>Eukaryota</taxon>
        <taxon>Fungi</taxon>
        <taxon>Dikarya</taxon>
        <taxon>Basidiomycota</taxon>
        <taxon>Agaricomycotina</taxon>
        <taxon>Agaricomycetes</taxon>
        <taxon>Agaricomycetidae</taxon>
        <taxon>Agaricales</taxon>
        <taxon>Agaricineae</taxon>
        <taxon>Strophariaceae</taxon>
        <taxon>Agrocybe</taxon>
    </lineage>
</organism>
<dbReference type="Proteomes" id="UP001148786">
    <property type="component" value="Unassembled WGS sequence"/>
</dbReference>
<dbReference type="SMART" id="SM00389">
    <property type="entry name" value="HOX"/>
    <property type="match status" value="1"/>
</dbReference>
<feature type="compositionally biased region" description="Polar residues" evidence="3">
    <location>
        <begin position="155"/>
        <end position="176"/>
    </location>
</feature>
<proteinExistence type="predicted"/>
<evidence type="ECO:0000313" key="6">
    <source>
        <dbReference type="Proteomes" id="UP001148786"/>
    </source>
</evidence>
<name>A0A9W8JQV7_9AGAR</name>
<comment type="caution">
    <text evidence="5">The sequence shown here is derived from an EMBL/GenBank/DDBJ whole genome shotgun (WGS) entry which is preliminary data.</text>
</comment>
<feature type="region of interest" description="Disordered" evidence="3">
    <location>
        <begin position="249"/>
        <end position="288"/>
    </location>
</feature>
<feature type="DNA-binding region" description="Homeobox" evidence="1">
    <location>
        <begin position="24"/>
        <end position="73"/>
    </location>
</feature>
<evidence type="ECO:0000256" key="2">
    <source>
        <dbReference type="RuleBase" id="RU000682"/>
    </source>
</evidence>
<keyword evidence="1 2" id="KW-0539">Nucleus</keyword>
<dbReference type="PROSITE" id="PS50071">
    <property type="entry name" value="HOMEOBOX_2"/>
    <property type="match status" value="1"/>
</dbReference>
<comment type="subcellular location">
    <subcellularLocation>
        <location evidence="1 2">Nucleus</location>
    </subcellularLocation>
</comment>
<feature type="region of interest" description="Disordered" evidence="3">
    <location>
        <begin position="88"/>
        <end position="113"/>
    </location>
</feature>
<feature type="region of interest" description="Disordered" evidence="3">
    <location>
        <begin position="1"/>
        <end position="20"/>
    </location>
</feature>
<dbReference type="SUPFAM" id="SSF46689">
    <property type="entry name" value="Homeodomain-like"/>
    <property type="match status" value="1"/>
</dbReference>
<dbReference type="GO" id="GO:0003677">
    <property type="term" value="F:DNA binding"/>
    <property type="evidence" value="ECO:0007669"/>
    <property type="project" value="UniProtKB-UniRule"/>
</dbReference>
<dbReference type="AlphaFoldDB" id="A0A9W8JQV7"/>
<dbReference type="InterPro" id="IPR009057">
    <property type="entry name" value="Homeodomain-like_sf"/>
</dbReference>
<accession>A0A9W8JQV7</accession>
<dbReference type="Gene3D" id="1.10.10.60">
    <property type="entry name" value="Homeodomain-like"/>
    <property type="match status" value="1"/>
</dbReference>
<gene>
    <name evidence="5" type="ORF">NLJ89_g10291</name>
</gene>
<dbReference type="GO" id="GO:0005634">
    <property type="term" value="C:nucleus"/>
    <property type="evidence" value="ECO:0007669"/>
    <property type="project" value="UniProtKB-SubCell"/>
</dbReference>
<feature type="compositionally biased region" description="Polar residues" evidence="3">
    <location>
        <begin position="250"/>
        <end position="264"/>
    </location>
</feature>
<reference evidence="5" key="1">
    <citation type="submission" date="2022-07" db="EMBL/GenBank/DDBJ databases">
        <title>Genome Sequence of Agrocybe chaxingu.</title>
        <authorList>
            <person name="Buettner E."/>
        </authorList>
    </citation>
    <scope>NUCLEOTIDE SEQUENCE</scope>
    <source>
        <strain evidence="5">MP-N11</strain>
    </source>
</reference>
<evidence type="ECO:0000256" key="1">
    <source>
        <dbReference type="PROSITE-ProRule" id="PRU00108"/>
    </source>
</evidence>
<feature type="domain" description="Homeobox" evidence="4">
    <location>
        <begin position="22"/>
        <end position="72"/>
    </location>
</feature>
<dbReference type="EMBL" id="JANKHO010001832">
    <property type="protein sequence ID" value="KAJ3497893.1"/>
    <property type="molecule type" value="Genomic_DNA"/>
</dbReference>
<evidence type="ECO:0000259" key="4">
    <source>
        <dbReference type="PROSITE" id="PS50071"/>
    </source>
</evidence>
<evidence type="ECO:0000313" key="5">
    <source>
        <dbReference type="EMBL" id="KAJ3497893.1"/>
    </source>
</evidence>
<feature type="compositionally biased region" description="Polar residues" evidence="3">
    <location>
        <begin position="93"/>
        <end position="108"/>
    </location>
</feature>